<dbReference type="EMBL" id="MH590589">
    <property type="protein sequence ID" value="AXH68938.1"/>
    <property type="molecule type" value="Genomic_DNA"/>
</dbReference>
<accession>A0A345MEF7</accession>
<organism evidence="1 2">
    <name type="scientific">Streptomyces phage SparkleGoddess</name>
    <dbReference type="NCBI Taxonomy" id="2283305"/>
    <lineage>
        <taxon>Viruses</taxon>
        <taxon>Duplodnaviria</taxon>
        <taxon>Heunggongvirae</taxon>
        <taxon>Uroviricota</taxon>
        <taxon>Caudoviricetes</taxon>
        <taxon>Stanwilliamsviridae</taxon>
        <taxon>Loccivirinae</taxon>
        <taxon>Gilsonvirus</taxon>
        <taxon>Gilsonvirus comrade</taxon>
    </lineage>
</organism>
<sequence>MRAISSLEVITEFNPNDESVPGEVLTVEEFNRLFLMYYRDAGYTAKRWEVPGGHVYAFFSPNNELSTNVWHVPDAADYIIV</sequence>
<protein>
    <submittedName>
        <fullName evidence="1">Uncharacterized protein</fullName>
    </submittedName>
</protein>
<reference evidence="1 2" key="1">
    <citation type="submission" date="2018-07" db="EMBL/GenBank/DDBJ databases">
        <authorList>
            <person name="Dixon J."/>
            <person name="Knudsen H.R."/>
            <person name="Rock W."/>
            <person name="Scott A.N."/>
            <person name="Walsdorf S.L."/>
            <person name="Layton S.R."/>
            <person name="Nayek S."/>
            <person name="Kim T."/>
            <person name="Hughes L.E."/>
            <person name="Garlena R.A."/>
            <person name="Russell D.A."/>
            <person name="Pope W.H."/>
            <person name="Jacobs-Sera D."/>
            <person name="Hatfull G.F."/>
        </authorList>
    </citation>
    <scope>NUCLEOTIDE SEQUENCE [LARGE SCALE GENOMIC DNA]</scope>
</reference>
<evidence type="ECO:0000313" key="2">
    <source>
        <dbReference type="Proteomes" id="UP000259914"/>
    </source>
</evidence>
<name>A0A345MEF7_9CAUD</name>
<gene>
    <name evidence="1" type="primary">259</name>
    <name evidence="1" type="ORF">SEA_SPARKLEGODDESS_259</name>
</gene>
<dbReference type="Proteomes" id="UP000259914">
    <property type="component" value="Segment"/>
</dbReference>
<evidence type="ECO:0000313" key="1">
    <source>
        <dbReference type="EMBL" id="AXH68938.1"/>
    </source>
</evidence>
<proteinExistence type="predicted"/>